<comment type="function">
    <text evidence="2 10 12">Catalyzes the transfer of a dimethylallyl group onto the adenine at position 37 in tRNAs that read codons beginning with uridine, leading to the formation of N6-(dimethylallyl)adenosine (i(6)A).</text>
</comment>
<keyword evidence="4 10" id="KW-0808">Transferase</keyword>
<evidence type="ECO:0000256" key="6">
    <source>
        <dbReference type="ARBA" id="ARBA00022741"/>
    </source>
</evidence>
<comment type="similarity">
    <text evidence="3 10 13">Belongs to the IPP transferase family.</text>
</comment>
<feature type="binding site" evidence="10">
    <location>
        <begin position="12"/>
        <end position="17"/>
    </location>
    <ligand>
        <name>substrate</name>
    </ligand>
</feature>
<dbReference type="GO" id="GO:0005524">
    <property type="term" value="F:ATP binding"/>
    <property type="evidence" value="ECO:0007669"/>
    <property type="project" value="UniProtKB-UniRule"/>
</dbReference>
<evidence type="ECO:0000256" key="4">
    <source>
        <dbReference type="ARBA" id="ARBA00022679"/>
    </source>
</evidence>
<evidence type="ECO:0000256" key="5">
    <source>
        <dbReference type="ARBA" id="ARBA00022694"/>
    </source>
</evidence>
<comment type="cofactor">
    <cofactor evidence="1 10">
        <name>Mg(2+)</name>
        <dbReference type="ChEBI" id="CHEBI:18420"/>
    </cofactor>
</comment>
<dbReference type="PANTHER" id="PTHR11088:SF60">
    <property type="entry name" value="TRNA DIMETHYLALLYLTRANSFERASE"/>
    <property type="match status" value="1"/>
</dbReference>
<name>A0A6G9HHN3_9MOLU</name>
<keyword evidence="7 10" id="KW-0067">ATP-binding</keyword>
<feature type="site" description="Interaction with substrate tRNA" evidence="10">
    <location>
        <position position="101"/>
    </location>
</feature>
<comment type="caution">
    <text evidence="10">Lacks conserved residue(s) required for the propagation of feature annotation.</text>
</comment>
<evidence type="ECO:0000256" key="10">
    <source>
        <dbReference type="HAMAP-Rule" id="MF_00185"/>
    </source>
</evidence>
<feature type="site" description="Interaction with substrate tRNA" evidence="10">
    <location>
        <position position="120"/>
    </location>
</feature>
<evidence type="ECO:0000256" key="2">
    <source>
        <dbReference type="ARBA" id="ARBA00003213"/>
    </source>
</evidence>
<feature type="binding site" evidence="10">
    <location>
        <begin position="10"/>
        <end position="17"/>
    </location>
    <ligand>
        <name>ATP</name>
        <dbReference type="ChEBI" id="CHEBI:30616"/>
    </ligand>
</feature>
<dbReference type="GO" id="GO:0052381">
    <property type="term" value="F:tRNA dimethylallyltransferase activity"/>
    <property type="evidence" value="ECO:0007669"/>
    <property type="project" value="UniProtKB-UniRule"/>
</dbReference>
<dbReference type="Gene3D" id="3.40.50.300">
    <property type="entry name" value="P-loop containing nucleotide triphosphate hydrolases"/>
    <property type="match status" value="1"/>
</dbReference>
<evidence type="ECO:0000256" key="11">
    <source>
        <dbReference type="RuleBase" id="RU003783"/>
    </source>
</evidence>
<evidence type="ECO:0000256" key="3">
    <source>
        <dbReference type="ARBA" id="ARBA00005842"/>
    </source>
</evidence>
<dbReference type="GO" id="GO:0006400">
    <property type="term" value="P:tRNA modification"/>
    <property type="evidence" value="ECO:0007669"/>
    <property type="project" value="TreeGrafter"/>
</dbReference>
<dbReference type="HAMAP" id="MF_00185">
    <property type="entry name" value="IPP_trans"/>
    <property type="match status" value="1"/>
</dbReference>
<sequence length="291" mass="33826">MKPKVLVILGPTSTGKTTLAIKLAKEFNGEIINADAFQVYKELNIGVNKPTLNEQKQVKFHLLNEVSIKDRWDIKEFQDKAYKCIETIIANNHLPIICGGSSMYVDTLIKNYDLSKSPQRTNVYDHLDAKQLYTMLSKYDKELADKNVGNHKRLARALEIAANNEYESHLAKPAIYDFKIILTSIEDRKKLYDKINSKVDQMIKEGWVDEVKSLMMINDLSSLNAFKAIGYLQIYNSILDKSKLDLDLIKQKSRRYAKRQITWNKNHYSYYISFNQNNYNDVLDKVKKWIK</sequence>
<evidence type="ECO:0000256" key="12">
    <source>
        <dbReference type="RuleBase" id="RU003784"/>
    </source>
</evidence>
<dbReference type="InterPro" id="IPR039657">
    <property type="entry name" value="Dimethylallyltransferase"/>
</dbReference>
<accession>A0A6G9HHN3</accession>
<dbReference type="SUPFAM" id="SSF52540">
    <property type="entry name" value="P-loop containing nucleoside triphosphate hydrolases"/>
    <property type="match status" value="1"/>
</dbReference>
<keyword evidence="5 10" id="KW-0819">tRNA processing</keyword>
<dbReference type="NCBIfam" id="TIGR00174">
    <property type="entry name" value="miaA"/>
    <property type="match status" value="1"/>
</dbReference>
<dbReference type="Pfam" id="PF01715">
    <property type="entry name" value="IPPT"/>
    <property type="match status" value="1"/>
</dbReference>
<evidence type="ECO:0000256" key="7">
    <source>
        <dbReference type="ARBA" id="ARBA00022840"/>
    </source>
</evidence>
<protein>
    <recommendedName>
        <fullName evidence="10">tRNA dimethylallyltransferase</fullName>
        <ecNumber evidence="10">2.5.1.75</ecNumber>
    </recommendedName>
    <alternativeName>
        <fullName evidence="10">Dimethylallyl diphosphate:tRNA dimethylallyltransferase</fullName>
        <shortName evidence="10">DMAPP:tRNA dimethylallyltransferase</shortName>
        <shortName evidence="10">DMATase</shortName>
    </alternativeName>
    <alternativeName>
        <fullName evidence="10">Isopentenyl-diphosphate:tRNA isopentenyltransferase</fullName>
        <shortName evidence="10">IPP transferase</shortName>
        <shortName evidence="10">IPPT</shortName>
        <shortName evidence="10">IPTase</shortName>
    </alternativeName>
</protein>
<gene>
    <name evidence="10 14" type="primary">miaA</name>
    <name evidence="14" type="ORF">PlMoll_0330</name>
</gene>
<proteinExistence type="inferred from homology"/>
<organism evidence="14">
    <name type="scientific">uncultured Mycoplasmataceae bacterium</name>
    <dbReference type="NCBI Taxonomy" id="300027"/>
    <lineage>
        <taxon>Bacteria</taxon>
        <taxon>Bacillati</taxon>
        <taxon>Mycoplasmatota</taxon>
        <taxon>Mollicutes</taxon>
        <taxon>Mycoplasmataceae</taxon>
        <taxon>environmental samples</taxon>
    </lineage>
</organism>
<dbReference type="PANTHER" id="PTHR11088">
    <property type="entry name" value="TRNA DIMETHYLALLYLTRANSFERASE"/>
    <property type="match status" value="1"/>
</dbReference>
<dbReference type="InterPro" id="IPR027417">
    <property type="entry name" value="P-loop_NTPase"/>
</dbReference>
<dbReference type="EC" id="2.5.1.75" evidence="10"/>
<evidence type="ECO:0000256" key="9">
    <source>
        <dbReference type="ARBA" id="ARBA00049563"/>
    </source>
</evidence>
<comment type="catalytic activity">
    <reaction evidence="9 10 11">
        <text>adenosine(37) in tRNA + dimethylallyl diphosphate = N(6)-dimethylallyladenosine(37) in tRNA + diphosphate</text>
        <dbReference type="Rhea" id="RHEA:26482"/>
        <dbReference type="Rhea" id="RHEA-COMP:10162"/>
        <dbReference type="Rhea" id="RHEA-COMP:10375"/>
        <dbReference type="ChEBI" id="CHEBI:33019"/>
        <dbReference type="ChEBI" id="CHEBI:57623"/>
        <dbReference type="ChEBI" id="CHEBI:74411"/>
        <dbReference type="ChEBI" id="CHEBI:74415"/>
        <dbReference type="EC" id="2.5.1.75"/>
    </reaction>
</comment>
<evidence type="ECO:0000256" key="1">
    <source>
        <dbReference type="ARBA" id="ARBA00001946"/>
    </source>
</evidence>
<keyword evidence="6 10" id="KW-0547">Nucleotide-binding</keyword>
<dbReference type="AlphaFoldDB" id="A0A6G9HHN3"/>
<reference evidence="14" key="1">
    <citation type="journal article" date="2020" name="J. ISSAAS">
        <title>Lactobacilli and other gastrointestinal microbiota of Peromyscus leucopus, reservoir host for agents of Lyme disease and other zoonoses in North America.</title>
        <authorList>
            <person name="Milovic A."/>
            <person name="Bassam K."/>
            <person name="Shao H."/>
            <person name="Chatzistamou I."/>
            <person name="Tufts D.M."/>
            <person name="Diuk-Wasser M."/>
            <person name="Barbour A.G."/>
        </authorList>
    </citation>
    <scope>NUCLEOTIDE SEQUENCE</scope>
    <source>
        <strain evidence="14">LL85</strain>
    </source>
</reference>
<evidence type="ECO:0000256" key="8">
    <source>
        <dbReference type="ARBA" id="ARBA00022842"/>
    </source>
</evidence>
<dbReference type="EMBL" id="MN991199">
    <property type="protein sequence ID" value="QIQ09870.1"/>
    <property type="molecule type" value="Genomic_DNA"/>
</dbReference>
<dbReference type="Gene3D" id="1.10.287.890">
    <property type="entry name" value="Crystal structure of tRNA isopentenylpyrophosphate transferase (bh2366) domain"/>
    <property type="match status" value="1"/>
</dbReference>
<evidence type="ECO:0000256" key="13">
    <source>
        <dbReference type="RuleBase" id="RU003785"/>
    </source>
</evidence>
<keyword evidence="8 10" id="KW-0460">Magnesium</keyword>
<evidence type="ECO:0000313" key="14">
    <source>
        <dbReference type="EMBL" id="QIQ09870.1"/>
    </source>
</evidence>
<comment type="subunit">
    <text evidence="10">Monomer.</text>
</comment>
<dbReference type="InterPro" id="IPR018022">
    <property type="entry name" value="IPT"/>
</dbReference>